<sequence length="103" mass="12326">MKQKNEEERVKEQQQKKDKKEKDLNQLKKKFLPNEDQIIRQKSLERGIEPLKPNIYSELLTPHSNYLVDSHQMILLLNNLHCYCGRRKELIDLKENYGSFSAQ</sequence>
<gene>
    <name evidence="2" type="ORF">M0812_19058</name>
</gene>
<dbReference type="Proteomes" id="UP001146793">
    <property type="component" value="Unassembled WGS sequence"/>
</dbReference>
<evidence type="ECO:0000313" key="3">
    <source>
        <dbReference type="Proteomes" id="UP001146793"/>
    </source>
</evidence>
<dbReference type="AlphaFoldDB" id="A0AAV7Z7N3"/>
<protein>
    <submittedName>
        <fullName evidence="2">Uncharacterized protein</fullName>
    </submittedName>
</protein>
<dbReference type="EMBL" id="JANTQA010000036">
    <property type="protein sequence ID" value="KAJ3436991.1"/>
    <property type="molecule type" value="Genomic_DNA"/>
</dbReference>
<evidence type="ECO:0000256" key="1">
    <source>
        <dbReference type="SAM" id="MobiDB-lite"/>
    </source>
</evidence>
<proteinExistence type="predicted"/>
<feature type="compositionally biased region" description="Basic and acidic residues" evidence="1">
    <location>
        <begin position="1"/>
        <end position="26"/>
    </location>
</feature>
<organism evidence="2 3">
    <name type="scientific">Anaeramoeba flamelloides</name>
    <dbReference type="NCBI Taxonomy" id="1746091"/>
    <lineage>
        <taxon>Eukaryota</taxon>
        <taxon>Metamonada</taxon>
        <taxon>Anaeramoebidae</taxon>
        <taxon>Anaeramoeba</taxon>
    </lineage>
</organism>
<reference evidence="2" key="1">
    <citation type="submission" date="2022-08" db="EMBL/GenBank/DDBJ databases">
        <title>Novel sulphate-reducing endosymbionts in the free-living metamonad Anaeramoeba.</title>
        <authorList>
            <person name="Jerlstrom-Hultqvist J."/>
            <person name="Cepicka I."/>
            <person name="Gallot-Lavallee L."/>
            <person name="Salas-Leiva D."/>
            <person name="Curtis B.A."/>
            <person name="Zahonova K."/>
            <person name="Pipaliya S."/>
            <person name="Dacks J."/>
            <person name="Roger A.J."/>
        </authorList>
    </citation>
    <scope>NUCLEOTIDE SEQUENCE</scope>
    <source>
        <strain evidence="2">Busselton2</strain>
    </source>
</reference>
<feature type="region of interest" description="Disordered" evidence="1">
    <location>
        <begin position="1"/>
        <end position="29"/>
    </location>
</feature>
<comment type="caution">
    <text evidence="2">The sequence shown here is derived from an EMBL/GenBank/DDBJ whole genome shotgun (WGS) entry which is preliminary data.</text>
</comment>
<name>A0AAV7Z7N3_9EUKA</name>
<evidence type="ECO:0000313" key="2">
    <source>
        <dbReference type="EMBL" id="KAJ3436991.1"/>
    </source>
</evidence>
<accession>A0AAV7Z7N3</accession>